<feature type="transmembrane region" description="Helical" evidence="7">
    <location>
        <begin position="371"/>
        <end position="392"/>
    </location>
</feature>
<dbReference type="EMBL" id="MU150277">
    <property type="protein sequence ID" value="KAF9461938.1"/>
    <property type="molecule type" value="Genomic_DNA"/>
</dbReference>
<keyword evidence="5 7" id="KW-0472">Membrane</keyword>
<evidence type="ECO:0000313" key="8">
    <source>
        <dbReference type="EMBL" id="KAF9461938.1"/>
    </source>
</evidence>
<dbReference type="InterPro" id="IPR002528">
    <property type="entry name" value="MATE_fam"/>
</dbReference>
<dbReference type="GO" id="GO:0042910">
    <property type="term" value="F:xenobiotic transmembrane transporter activity"/>
    <property type="evidence" value="ECO:0007669"/>
    <property type="project" value="InterPro"/>
</dbReference>
<accession>A0A9P5Y462</accession>
<dbReference type="NCBIfam" id="TIGR00797">
    <property type="entry name" value="matE"/>
    <property type="match status" value="1"/>
</dbReference>
<evidence type="ECO:0000313" key="9">
    <source>
        <dbReference type="Proteomes" id="UP000807353"/>
    </source>
</evidence>
<dbReference type="InterPro" id="IPR045069">
    <property type="entry name" value="MATE_euk"/>
</dbReference>
<dbReference type="Pfam" id="PF01554">
    <property type="entry name" value="MatE"/>
    <property type="match status" value="2"/>
</dbReference>
<reference evidence="8" key="1">
    <citation type="submission" date="2020-11" db="EMBL/GenBank/DDBJ databases">
        <authorList>
            <consortium name="DOE Joint Genome Institute"/>
            <person name="Ahrendt S."/>
            <person name="Riley R."/>
            <person name="Andreopoulos W."/>
            <person name="Labutti K."/>
            <person name="Pangilinan J."/>
            <person name="Ruiz-Duenas F.J."/>
            <person name="Barrasa J.M."/>
            <person name="Sanchez-Garcia M."/>
            <person name="Camarero S."/>
            <person name="Miyauchi S."/>
            <person name="Serrano A."/>
            <person name="Linde D."/>
            <person name="Babiker R."/>
            <person name="Drula E."/>
            <person name="Ayuso-Fernandez I."/>
            <person name="Pacheco R."/>
            <person name="Padilla G."/>
            <person name="Ferreira P."/>
            <person name="Barriuso J."/>
            <person name="Kellner H."/>
            <person name="Castanera R."/>
            <person name="Alfaro M."/>
            <person name="Ramirez L."/>
            <person name="Pisabarro A.G."/>
            <person name="Kuo A."/>
            <person name="Tritt A."/>
            <person name="Lipzen A."/>
            <person name="He G."/>
            <person name="Yan M."/>
            <person name="Ng V."/>
            <person name="Cullen D."/>
            <person name="Martin F."/>
            <person name="Rosso M.-N."/>
            <person name="Henrissat B."/>
            <person name="Hibbett D."/>
            <person name="Martinez A.T."/>
            <person name="Grigoriev I.V."/>
        </authorList>
    </citation>
    <scope>NUCLEOTIDE SEQUENCE</scope>
    <source>
        <strain evidence="8">CBS 247.69</strain>
    </source>
</reference>
<comment type="caution">
    <text evidence="8">The sequence shown here is derived from an EMBL/GenBank/DDBJ whole genome shotgun (WGS) entry which is preliminary data.</text>
</comment>
<keyword evidence="9" id="KW-1185">Reference proteome</keyword>
<feature type="transmembrane region" description="Helical" evidence="7">
    <location>
        <begin position="73"/>
        <end position="97"/>
    </location>
</feature>
<evidence type="ECO:0000256" key="4">
    <source>
        <dbReference type="ARBA" id="ARBA00022989"/>
    </source>
</evidence>
<dbReference type="GO" id="GO:0016020">
    <property type="term" value="C:membrane"/>
    <property type="evidence" value="ECO:0007669"/>
    <property type="project" value="UniProtKB-SubCell"/>
</dbReference>
<sequence>MASDPQQGLSTNSETPQKQTDAPVVTGTLKHAPTETTPLIPHDSISESEVAESQDEKTSKVAMFWEEVRMIPLYALPVFCTHILDYSLVFISVVSIGHLSTKSLAAISLGSMTANVTGLSILQGLTSALDTMLPSAWTSPQPNLVGLWAQRMSVLLTVALVPIFCIWFSAERILLSLKQDPEVAHLAGIYLRWLSMGLPAYAFNCVSRRYFQSQGLFTVPTRIIFVVAPVNALLNYTLVWGPESIRLGFIGAPIASAISNCLVSLISIGYGVYFVPRTAWQPLSRRMFTNLGLLTKLGISGIGQSASEWWAWELVALAASFFGPVALASQSVLLVSEATTFQIPFSLSVATAIRVGNLLGKQQAKRAGVSAYASIFVSLVLSCVTSFLYYHFRNSWAYMFNNDPEVVTLVASVIPILAFFQVVDGNAAVTSGILRARGKQTIGALLNISAYYIIGLPIGVWLAFRHGLGLHGLWIGLTISLIYCAIVGTWLCVKTDWDYEVLKVVQRLKEDNTKRADEELGPEN</sequence>
<proteinExistence type="inferred from homology"/>
<dbReference type="GO" id="GO:1990961">
    <property type="term" value="P:xenobiotic detoxification by transmembrane export across the plasma membrane"/>
    <property type="evidence" value="ECO:0007669"/>
    <property type="project" value="InterPro"/>
</dbReference>
<comment type="similarity">
    <text evidence="2">Belongs to the multi antimicrobial extrusion (MATE) (TC 2.A.66.1) family.</text>
</comment>
<dbReference type="AlphaFoldDB" id="A0A9P5Y462"/>
<evidence type="ECO:0000256" key="7">
    <source>
        <dbReference type="SAM" id="Phobius"/>
    </source>
</evidence>
<dbReference type="OrthoDB" id="2126698at2759"/>
<dbReference type="GO" id="GO:0015297">
    <property type="term" value="F:antiporter activity"/>
    <property type="evidence" value="ECO:0007669"/>
    <property type="project" value="InterPro"/>
</dbReference>
<evidence type="ECO:0000256" key="5">
    <source>
        <dbReference type="ARBA" id="ARBA00023136"/>
    </source>
</evidence>
<feature type="transmembrane region" description="Helical" evidence="7">
    <location>
        <begin position="223"/>
        <end position="241"/>
    </location>
</feature>
<keyword evidence="3 7" id="KW-0812">Transmembrane</keyword>
<evidence type="ECO:0000256" key="2">
    <source>
        <dbReference type="ARBA" id="ARBA00010199"/>
    </source>
</evidence>
<dbReference type="PANTHER" id="PTHR11206">
    <property type="entry name" value="MULTIDRUG RESISTANCE PROTEIN"/>
    <property type="match status" value="1"/>
</dbReference>
<feature type="transmembrane region" description="Helical" evidence="7">
    <location>
        <begin position="444"/>
        <end position="464"/>
    </location>
</feature>
<dbReference type="CDD" id="cd13132">
    <property type="entry name" value="MATE_eukaryotic"/>
    <property type="match status" value="1"/>
</dbReference>
<feature type="compositionally biased region" description="Polar residues" evidence="6">
    <location>
        <begin position="1"/>
        <end position="20"/>
    </location>
</feature>
<organism evidence="8 9">
    <name type="scientific">Collybia nuda</name>
    <dbReference type="NCBI Taxonomy" id="64659"/>
    <lineage>
        <taxon>Eukaryota</taxon>
        <taxon>Fungi</taxon>
        <taxon>Dikarya</taxon>
        <taxon>Basidiomycota</taxon>
        <taxon>Agaricomycotina</taxon>
        <taxon>Agaricomycetes</taxon>
        <taxon>Agaricomycetidae</taxon>
        <taxon>Agaricales</taxon>
        <taxon>Tricholomatineae</taxon>
        <taxon>Clitocybaceae</taxon>
        <taxon>Collybia</taxon>
    </lineage>
</organism>
<feature type="region of interest" description="Disordered" evidence="6">
    <location>
        <begin position="1"/>
        <end position="56"/>
    </location>
</feature>
<keyword evidence="4 7" id="KW-1133">Transmembrane helix</keyword>
<evidence type="ECO:0000256" key="3">
    <source>
        <dbReference type="ARBA" id="ARBA00022692"/>
    </source>
</evidence>
<feature type="transmembrane region" description="Helical" evidence="7">
    <location>
        <begin position="404"/>
        <end position="423"/>
    </location>
</feature>
<comment type="subcellular location">
    <subcellularLocation>
        <location evidence="1">Membrane</location>
        <topology evidence="1">Multi-pass membrane protein</topology>
    </subcellularLocation>
</comment>
<feature type="transmembrane region" description="Helical" evidence="7">
    <location>
        <begin position="247"/>
        <end position="275"/>
    </location>
</feature>
<feature type="transmembrane region" description="Helical" evidence="7">
    <location>
        <begin position="152"/>
        <end position="170"/>
    </location>
</feature>
<evidence type="ECO:0000256" key="6">
    <source>
        <dbReference type="SAM" id="MobiDB-lite"/>
    </source>
</evidence>
<feature type="transmembrane region" description="Helical" evidence="7">
    <location>
        <begin position="103"/>
        <end position="122"/>
    </location>
</feature>
<gene>
    <name evidence="8" type="ORF">BDZ94DRAFT_1262551</name>
</gene>
<name>A0A9P5Y462_9AGAR</name>
<protein>
    <submittedName>
        <fullName evidence="8">Multidrug/Oligosaccharidyl-lipid/Polysaccharide flippase</fullName>
    </submittedName>
</protein>
<dbReference type="Proteomes" id="UP000807353">
    <property type="component" value="Unassembled WGS sequence"/>
</dbReference>
<evidence type="ECO:0000256" key="1">
    <source>
        <dbReference type="ARBA" id="ARBA00004141"/>
    </source>
</evidence>
<feature type="transmembrane region" description="Helical" evidence="7">
    <location>
        <begin position="470"/>
        <end position="493"/>
    </location>
</feature>